<dbReference type="STRING" id="623744.A0A553RA68"/>
<sequence length="95" mass="10438">MFRGKRHIRGILAVLIPELDLVISLVGSVSSSALALIIPPLLQILTFHNQDMKPWVMVKDVFISLLGLVGFVAGTYTSIREIVERNGGRHNSTSL</sequence>
<feature type="domain" description="Amino acid transporter transmembrane" evidence="6">
    <location>
        <begin position="11"/>
        <end position="79"/>
    </location>
</feature>
<dbReference type="GO" id="GO:0016020">
    <property type="term" value="C:membrane"/>
    <property type="evidence" value="ECO:0007669"/>
    <property type="project" value="UniProtKB-SubCell"/>
</dbReference>
<proteinExistence type="predicted"/>
<keyword evidence="2 5" id="KW-0812">Transmembrane</keyword>
<keyword evidence="3 5" id="KW-1133">Transmembrane helix</keyword>
<comment type="subcellular location">
    <subcellularLocation>
        <location evidence="1">Membrane</location>
    </subcellularLocation>
</comment>
<comment type="caution">
    <text evidence="7">The sequence shown here is derived from an EMBL/GenBank/DDBJ whole genome shotgun (WGS) entry which is preliminary data.</text>
</comment>
<gene>
    <name evidence="7" type="ORF">DNTS_009755</name>
</gene>
<keyword evidence="4 5" id="KW-0472">Membrane</keyword>
<protein>
    <recommendedName>
        <fullName evidence="6">Amino acid transporter transmembrane domain-containing protein</fullName>
    </recommendedName>
</protein>
<dbReference type="Proteomes" id="UP000316079">
    <property type="component" value="Unassembled WGS sequence"/>
</dbReference>
<evidence type="ECO:0000256" key="1">
    <source>
        <dbReference type="ARBA" id="ARBA00004370"/>
    </source>
</evidence>
<keyword evidence="8" id="KW-1185">Reference proteome</keyword>
<dbReference type="AlphaFoldDB" id="A0A553RA68"/>
<evidence type="ECO:0000313" key="7">
    <source>
        <dbReference type="EMBL" id="TRY99055.1"/>
    </source>
</evidence>
<feature type="transmembrane region" description="Helical" evidence="5">
    <location>
        <begin position="21"/>
        <end position="41"/>
    </location>
</feature>
<evidence type="ECO:0000256" key="5">
    <source>
        <dbReference type="SAM" id="Phobius"/>
    </source>
</evidence>
<reference evidence="7 8" key="1">
    <citation type="journal article" date="2019" name="Sci. Data">
        <title>Hybrid genome assembly and annotation of Danionella translucida.</title>
        <authorList>
            <person name="Kadobianskyi M."/>
            <person name="Schulze L."/>
            <person name="Schuelke M."/>
            <person name="Judkewitz B."/>
        </authorList>
    </citation>
    <scope>NUCLEOTIDE SEQUENCE [LARGE SCALE GENOMIC DNA]</scope>
    <source>
        <strain evidence="7 8">Bolton</strain>
    </source>
</reference>
<evidence type="ECO:0000256" key="3">
    <source>
        <dbReference type="ARBA" id="ARBA00022989"/>
    </source>
</evidence>
<dbReference type="InterPro" id="IPR013057">
    <property type="entry name" value="AA_transpt_TM"/>
</dbReference>
<dbReference type="Pfam" id="PF01490">
    <property type="entry name" value="Aa_trans"/>
    <property type="match status" value="1"/>
</dbReference>
<feature type="transmembrane region" description="Helical" evidence="5">
    <location>
        <begin position="61"/>
        <end position="79"/>
    </location>
</feature>
<evidence type="ECO:0000313" key="8">
    <source>
        <dbReference type="Proteomes" id="UP000316079"/>
    </source>
</evidence>
<accession>A0A553RA68</accession>
<evidence type="ECO:0000256" key="4">
    <source>
        <dbReference type="ARBA" id="ARBA00023136"/>
    </source>
</evidence>
<name>A0A553RA68_9TELE</name>
<dbReference type="OrthoDB" id="1684102at2759"/>
<organism evidence="7 8">
    <name type="scientific">Danionella cerebrum</name>
    <dbReference type="NCBI Taxonomy" id="2873325"/>
    <lineage>
        <taxon>Eukaryota</taxon>
        <taxon>Metazoa</taxon>
        <taxon>Chordata</taxon>
        <taxon>Craniata</taxon>
        <taxon>Vertebrata</taxon>
        <taxon>Euteleostomi</taxon>
        <taxon>Actinopterygii</taxon>
        <taxon>Neopterygii</taxon>
        <taxon>Teleostei</taxon>
        <taxon>Ostariophysi</taxon>
        <taxon>Cypriniformes</taxon>
        <taxon>Danionidae</taxon>
        <taxon>Danioninae</taxon>
        <taxon>Danionella</taxon>
    </lineage>
</organism>
<dbReference type="EMBL" id="SRMA01025113">
    <property type="protein sequence ID" value="TRY99055.1"/>
    <property type="molecule type" value="Genomic_DNA"/>
</dbReference>
<evidence type="ECO:0000259" key="6">
    <source>
        <dbReference type="Pfam" id="PF01490"/>
    </source>
</evidence>
<evidence type="ECO:0000256" key="2">
    <source>
        <dbReference type="ARBA" id="ARBA00022692"/>
    </source>
</evidence>